<organism evidence="8 9">
    <name type="scientific">Klebsormidium nitens</name>
    <name type="common">Green alga</name>
    <name type="synonym">Ulothrix nitens</name>
    <dbReference type="NCBI Taxonomy" id="105231"/>
    <lineage>
        <taxon>Eukaryota</taxon>
        <taxon>Viridiplantae</taxon>
        <taxon>Streptophyta</taxon>
        <taxon>Klebsormidiophyceae</taxon>
        <taxon>Klebsormidiales</taxon>
        <taxon>Klebsormidiaceae</taxon>
        <taxon>Klebsormidium</taxon>
    </lineage>
</organism>
<evidence type="ECO:0000256" key="7">
    <source>
        <dbReference type="SAM" id="MobiDB-lite"/>
    </source>
</evidence>
<feature type="transmembrane region" description="Helical" evidence="6">
    <location>
        <begin position="236"/>
        <end position="259"/>
    </location>
</feature>
<dbReference type="InterPro" id="IPR002528">
    <property type="entry name" value="MATE_fam"/>
</dbReference>
<feature type="transmembrane region" description="Helical" evidence="6">
    <location>
        <begin position="265"/>
        <end position="286"/>
    </location>
</feature>
<dbReference type="Proteomes" id="UP000054558">
    <property type="component" value="Unassembled WGS sequence"/>
</dbReference>
<reference evidence="8 9" key="1">
    <citation type="journal article" date="2014" name="Nat. Commun.">
        <title>Klebsormidium flaccidum genome reveals primary factors for plant terrestrial adaptation.</title>
        <authorList>
            <person name="Hori K."/>
            <person name="Maruyama F."/>
            <person name="Fujisawa T."/>
            <person name="Togashi T."/>
            <person name="Yamamoto N."/>
            <person name="Seo M."/>
            <person name="Sato S."/>
            <person name="Yamada T."/>
            <person name="Mori H."/>
            <person name="Tajima N."/>
            <person name="Moriyama T."/>
            <person name="Ikeuchi M."/>
            <person name="Watanabe M."/>
            <person name="Wada H."/>
            <person name="Kobayashi K."/>
            <person name="Saito M."/>
            <person name="Masuda T."/>
            <person name="Sasaki-Sekimoto Y."/>
            <person name="Mashiguchi K."/>
            <person name="Awai K."/>
            <person name="Shimojima M."/>
            <person name="Masuda S."/>
            <person name="Iwai M."/>
            <person name="Nobusawa T."/>
            <person name="Narise T."/>
            <person name="Kondo S."/>
            <person name="Saito H."/>
            <person name="Sato R."/>
            <person name="Murakawa M."/>
            <person name="Ihara Y."/>
            <person name="Oshima-Yamada Y."/>
            <person name="Ohtaka K."/>
            <person name="Satoh M."/>
            <person name="Sonobe K."/>
            <person name="Ishii M."/>
            <person name="Ohtani R."/>
            <person name="Kanamori-Sato M."/>
            <person name="Honoki R."/>
            <person name="Miyazaki D."/>
            <person name="Mochizuki H."/>
            <person name="Umetsu J."/>
            <person name="Higashi K."/>
            <person name="Shibata D."/>
            <person name="Kamiya Y."/>
            <person name="Sato N."/>
            <person name="Nakamura Y."/>
            <person name="Tabata S."/>
            <person name="Ida S."/>
            <person name="Kurokawa K."/>
            <person name="Ohta H."/>
        </authorList>
    </citation>
    <scope>NUCLEOTIDE SEQUENCE [LARGE SCALE GENOMIC DNA]</scope>
    <source>
        <strain evidence="8 9">NIES-2285</strain>
    </source>
</reference>
<evidence type="ECO:0000256" key="4">
    <source>
        <dbReference type="ARBA" id="ARBA00022989"/>
    </source>
</evidence>
<feature type="transmembrane region" description="Helical" evidence="6">
    <location>
        <begin position="490"/>
        <end position="514"/>
    </location>
</feature>
<dbReference type="Pfam" id="PF01554">
    <property type="entry name" value="MatE"/>
    <property type="match status" value="2"/>
</dbReference>
<dbReference type="EMBL" id="DF237833">
    <property type="protein sequence ID" value="GAQ91928.1"/>
    <property type="molecule type" value="Genomic_DNA"/>
</dbReference>
<comment type="subcellular location">
    <subcellularLocation>
        <location evidence="1">Membrane</location>
        <topology evidence="1">Multi-pass membrane protein</topology>
    </subcellularLocation>
</comment>
<keyword evidence="9" id="KW-1185">Reference proteome</keyword>
<feature type="transmembrane region" description="Helical" evidence="6">
    <location>
        <begin position="204"/>
        <end position="224"/>
    </location>
</feature>
<dbReference type="GO" id="GO:0016020">
    <property type="term" value="C:membrane"/>
    <property type="evidence" value="ECO:0000318"/>
    <property type="project" value="GO_Central"/>
</dbReference>
<feature type="transmembrane region" description="Helical" evidence="6">
    <location>
        <begin position="88"/>
        <end position="113"/>
    </location>
</feature>
<dbReference type="OrthoDB" id="2126698at2759"/>
<sequence>MDSSLDLQPEADESHEAVVSPFAHSNHQETRNPTEEVFRDGPSNYPMHTAFTNVESSQTQSHHSLQESTNGDEEAGSRPTVHREGLELVSLAAPIVGMNLVQMLLVLSSAAFVGHLGRVELASCQLATTLANATGHLLLIGLTLGFETLGGRAAGAGQLAELAHMTLCCTLLLTVLAGLIAAVWSQFAGILLLLGQDRELSVRTARYMLLLIPSLFAHAWYAPLVTFLQSQGATRALGWASGATLLVHVPCTWFFIYYLGWKSDGAALATSVSYFVMLVLLAGHVYGSKQYRAFRPTFTMKKTFRHLWPLVKLGLPSSIMLCFEYWAFDVLYILCGLLDDPYVHVSALAVAMNTLWLPSMTFVGLGAALCTRVASELGSGNTARARGATRVGLKIGAALGAVTCALVMATHRWVPLIFVAAADGPLLRLSSRLILLVAAVALADAIAQTAGGVIRGCGRQSLGAVSTFCSYYLIGLPTSAILAFPLNLGVWGLVGGQLLGVLCQAVFLGTTVAVTNWERQAIKALDSVSEIANGAVDAVPCSSSVRVCRRAADESNAPASSNS</sequence>
<evidence type="ECO:0000256" key="5">
    <source>
        <dbReference type="ARBA" id="ARBA00023136"/>
    </source>
</evidence>
<proteinExistence type="inferred from homology"/>
<evidence type="ECO:0000313" key="8">
    <source>
        <dbReference type="EMBL" id="GAQ91928.1"/>
    </source>
</evidence>
<dbReference type="InterPro" id="IPR045069">
    <property type="entry name" value="MATE_euk"/>
</dbReference>
<feature type="transmembrane region" description="Helical" evidence="6">
    <location>
        <begin position="391"/>
        <end position="413"/>
    </location>
</feature>
<comment type="similarity">
    <text evidence="2 6">Belongs to the multi antimicrobial extrusion (MATE) (TC 2.A.66.1) family.</text>
</comment>
<evidence type="ECO:0000256" key="1">
    <source>
        <dbReference type="ARBA" id="ARBA00004141"/>
    </source>
</evidence>
<accession>A0A1Y1IUL5</accession>
<feature type="transmembrane region" description="Helical" evidence="6">
    <location>
        <begin position="162"/>
        <end position="184"/>
    </location>
</feature>
<dbReference type="GO" id="GO:0015297">
    <property type="term" value="F:antiporter activity"/>
    <property type="evidence" value="ECO:0007669"/>
    <property type="project" value="InterPro"/>
</dbReference>
<name>A0A1Y1IUL5_KLENI</name>
<keyword evidence="3 6" id="KW-0812">Transmembrane</keyword>
<gene>
    <name evidence="8" type="ORF">KFL_008840020</name>
</gene>
<dbReference type="GO" id="GO:1990961">
    <property type="term" value="P:xenobiotic detoxification by transmembrane export across the plasma membrane"/>
    <property type="evidence" value="ECO:0007669"/>
    <property type="project" value="InterPro"/>
</dbReference>
<feature type="region of interest" description="Disordered" evidence="7">
    <location>
        <begin position="1"/>
        <end position="81"/>
    </location>
</feature>
<dbReference type="CDD" id="cd13132">
    <property type="entry name" value="MATE_eukaryotic"/>
    <property type="match status" value="1"/>
</dbReference>
<dbReference type="PANTHER" id="PTHR11206">
    <property type="entry name" value="MULTIDRUG RESISTANCE PROTEIN"/>
    <property type="match status" value="1"/>
</dbReference>
<dbReference type="GO" id="GO:0022857">
    <property type="term" value="F:transmembrane transporter activity"/>
    <property type="evidence" value="ECO:0000318"/>
    <property type="project" value="GO_Central"/>
</dbReference>
<evidence type="ECO:0000313" key="9">
    <source>
        <dbReference type="Proteomes" id="UP000054558"/>
    </source>
</evidence>
<feature type="transmembrane region" description="Helical" evidence="6">
    <location>
        <begin position="307"/>
        <end position="328"/>
    </location>
</feature>
<dbReference type="NCBIfam" id="TIGR00797">
    <property type="entry name" value="matE"/>
    <property type="match status" value="1"/>
</dbReference>
<dbReference type="OMA" id="AYGANEY"/>
<evidence type="ECO:0000256" key="3">
    <source>
        <dbReference type="ARBA" id="ARBA00022692"/>
    </source>
</evidence>
<dbReference type="AlphaFoldDB" id="A0A1Y1IUL5"/>
<feature type="compositionally biased region" description="Polar residues" evidence="7">
    <location>
        <begin position="50"/>
        <end position="69"/>
    </location>
</feature>
<dbReference type="GO" id="GO:0042910">
    <property type="term" value="F:xenobiotic transmembrane transporter activity"/>
    <property type="evidence" value="ECO:0007669"/>
    <property type="project" value="InterPro"/>
</dbReference>
<dbReference type="STRING" id="105231.A0A1Y1IUL5"/>
<feature type="transmembrane region" description="Helical" evidence="6">
    <location>
        <begin position="348"/>
        <end position="370"/>
    </location>
</feature>
<feature type="transmembrane region" description="Helical" evidence="6">
    <location>
        <begin position="433"/>
        <end position="454"/>
    </location>
</feature>
<protein>
    <recommendedName>
        <fullName evidence="6">Protein DETOXIFICATION</fullName>
    </recommendedName>
    <alternativeName>
        <fullName evidence="6">Multidrug and toxic compound extrusion protein</fullName>
    </alternativeName>
</protein>
<keyword evidence="4 6" id="KW-1133">Transmembrane helix</keyword>
<evidence type="ECO:0000256" key="2">
    <source>
        <dbReference type="ARBA" id="ARBA00010199"/>
    </source>
</evidence>
<keyword evidence="5 6" id="KW-0472">Membrane</keyword>
<evidence type="ECO:0000256" key="6">
    <source>
        <dbReference type="RuleBase" id="RU004914"/>
    </source>
</evidence>
<feature type="transmembrane region" description="Helical" evidence="6">
    <location>
        <begin position="461"/>
        <end position="484"/>
    </location>
</feature>
<feature type="compositionally biased region" description="Basic and acidic residues" evidence="7">
    <location>
        <begin position="26"/>
        <end position="39"/>
    </location>
</feature>